<dbReference type="GO" id="GO:0043952">
    <property type="term" value="P:protein transport by the Sec complex"/>
    <property type="evidence" value="ECO:0007669"/>
    <property type="project" value="TreeGrafter"/>
</dbReference>
<dbReference type="InterPro" id="IPR011130">
    <property type="entry name" value="SecA_preprotein_X-link_dom"/>
</dbReference>
<evidence type="ECO:0000256" key="10">
    <source>
        <dbReference type="ARBA" id="ARBA00022967"/>
    </source>
</evidence>
<dbReference type="GO" id="GO:0006605">
    <property type="term" value="P:protein targeting"/>
    <property type="evidence" value="ECO:0007669"/>
    <property type="project" value="UniProtKB-UniRule"/>
</dbReference>
<dbReference type="FunFam" id="3.40.50.300:FF:000246">
    <property type="entry name" value="Preprotein translocase subunit SecA"/>
    <property type="match status" value="1"/>
</dbReference>
<dbReference type="PANTHER" id="PTHR30612">
    <property type="entry name" value="SECA INNER MEMBRANE COMPONENT OF SEC PROTEIN SECRETION SYSTEM"/>
    <property type="match status" value="1"/>
</dbReference>
<dbReference type="InterPro" id="IPR000185">
    <property type="entry name" value="SecA"/>
</dbReference>
<evidence type="ECO:0000256" key="9">
    <source>
        <dbReference type="ARBA" id="ARBA00022927"/>
    </source>
</evidence>
<sequence>MFPRIEPKANTMGFIDNVLKGFLGDKNVTDLKEVKKVLNKIKAAEPKIQELTDDGLRAKTAEFKEKLKTATAGFTTQIEETKEQIKNSTNVDEKESLFSKIETLKKDSYQVEEKILNEILPEAFALIKETARRLAQNGEIRVTATDLDREFAATKDFVDLDGDTAVWKNHWDAAGTPIVWDMVHYDVQFIGGVVLHSGKIAEMATGEGKTLVGTLPIYLNALPGRGVHVVTVNDYLAKRDSLWMGPLYQFHGMTIDCIDNHQPNSDARRKAYQSSITYGTNNEFGFDYLRDNMVTSPSELVQGELNFAIVDEVDSVLVDDARTPLIISGPVPQGDRQEFDTLKPSVDRIVEIQKKTVSAIFHEAKKLIANGNTKEGGFKLLQAYRGLPKNRQLIKYLSESGHKALLQKVEGQYMQDNNKDMPIVDKDLYFVIDEKNNQIDLTDKGVEYMSAGNEDKDFFVLNDIGTEIAEIEAKNLSKEEEFEAKEKVFSEFAVKSERVHTLSQLLKAYTLFEKDDEYVVIDGEVKIVDEQTGRIMEGRRYSDGLHQAIEAKENVKIEAATQTFATITLQNYFRMYNKLAGMTGTAETEAGELWEIYKLDVVVIPTNRPIQRDDRQDLVYKTNREKYNAVIEEVEKLTAAGRPVLVGTTSVEISQLLSKALQLRKIQHNVLNAKLHAREAEIVAMAGGPGVVTIATNMAGRGTDIKLQGEVKKNGGLAIIGTERHDSRRVDRQLRGRAGRQGDPGSSQFYVSLEDNLMRLFGSERIAKMMDRMGHKEGEVIQHGMISKSIERAQKKVEENNFGIRKKLLEYDDVMNKQRDVIYKRRKNALFGDHLKYDISNMIYDVSQSIVTQGKLEGDYKEFEYEIIKYFTMETPVTESEFKTKQVPELTNILFKAATEDYQMKLNLLKEKSFPIIENVFQNQGSMFKMIQVPFTDGIKTMTIVTDLKEAHDTHCDSLINDFEKNISLAIIDENWKLHLREMDDLRRSSQGAVYEQKDPLVIYKQESFYLFTEMVERVNKEIVSFLYKGEIPA</sequence>
<evidence type="ECO:0000256" key="4">
    <source>
        <dbReference type="ARBA" id="ARBA00022475"/>
    </source>
</evidence>
<protein>
    <recommendedName>
        <fullName evidence="13 14">Protein translocase subunit SecA</fullName>
        <ecNumber evidence="13">7.4.2.8</ecNumber>
    </recommendedName>
</protein>
<evidence type="ECO:0000256" key="14">
    <source>
        <dbReference type="RuleBase" id="RU003874"/>
    </source>
</evidence>
<evidence type="ECO:0000256" key="3">
    <source>
        <dbReference type="ARBA" id="ARBA00022448"/>
    </source>
</evidence>
<dbReference type="EMBL" id="CP037954">
    <property type="protein sequence ID" value="QBO57829.1"/>
    <property type="molecule type" value="Genomic_DNA"/>
</dbReference>
<dbReference type="HAMAP" id="MF_01382">
    <property type="entry name" value="SecA"/>
    <property type="match status" value="1"/>
</dbReference>
<keyword evidence="12 13" id="KW-0472">Membrane</keyword>
<dbReference type="SUPFAM" id="SSF52540">
    <property type="entry name" value="P-loop containing nucleoside triphosphate hydrolases"/>
    <property type="match status" value="2"/>
</dbReference>
<dbReference type="InterPro" id="IPR014018">
    <property type="entry name" value="SecA_motor_DEAD"/>
</dbReference>
<evidence type="ECO:0000313" key="20">
    <source>
        <dbReference type="Proteomes" id="UP000294419"/>
    </source>
</evidence>
<dbReference type="FunFam" id="3.40.50.300:FF:000694">
    <property type="entry name" value="Preprotein translocase subunit SecA"/>
    <property type="match status" value="1"/>
</dbReference>
<dbReference type="InterPro" id="IPR001650">
    <property type="entry name" value="Helicase_C-like"/>
</dbReference>
<dbReference type="Gene3D" id="3.90.1440.10">
    <property type="entry name" value="SecA, preprotein cross-linking domain"/>
    <property type="match status" value="1"/>
</dbReference>
<accession>A0A4P6ZEF0</accession>
<dbReference type="NCBIfam" id="NF009536">
    <property type="entry name" value="PRK12901.1"/>
    <property type="match status" value="1"/>
</dbReference>
<dbReference type="Pfam" id="PF07516">
    <property type="entry name" value="SecA_SW"/>
    <property type="match status" value="1"/>
</dbReference>
<dbReference type="InterPro" id="IPR036266">
    <property type="entry name" value="SecA_Wing/Scaffold_sf"/>
</dbReference>
<dbReference type="PANTHER" id="PTHR30612:SF0">
    <property type="entry name" value="CHLOROPLAST PROTEIN-TRANSPORTING ATPASE"/>
    <property type="match status" value="1"/>
</dbReference>
<evidence type="ECO:0000256" key="11">
    <source>
        <dbReference type="ARBA" id="ARBA00023010"/>
    </source>
</evidence>
<dbReference type="PROSITE" id="PS51194">
    <property type="entry name" value="HELICASE_CTER"/>
    <property type="match status" value="1"/>
</dbReference>
<keyword evidence="8 13" id="KW-0067">ATP-binding</keyword>
<dbReference type="AlphaFoldDB" id="A0A4P6ZEF0"/>
<dbReference type="CDD" id="cd17928">
    <property type="entry name" value="DEXDc_SecA"/>
    <property type="match status" value="1"/>
</dbReference>
<dbReference type="SMART" id="SM00957">
    <property type="entry name" value="SecA_DEAD"/>
    <property type="match status" value="1"/>
</dbReference>
<dbReference type="InterPro" id="IPR020937">
    <property type="entry name" value="SecA_CS"/>
</dbReference>
<dbReference type="InterPro" id="IPR036670">
    <property type="entry name" value="SecA_X-link_sf"/>
</dbReference>
<reference evidence="19 20" key="1">
    <citation type="submission" date="2019-03" db="EMBL/GenBank/DDBJ databases">
        <authorList>
            <person name="Kim H."/>
            <person name="Yu S.-M."/>
        </authorList>
    </citation>
    <scope>NUCLEOTIDE SEQUENCE [LARGE SCALE GENOMIC DNA]</scope>
    <source>
        <strain evidence="19 20">NBC122</strain>
    </source>
</reference>
<keyword evidence="7 13" id="KW-0547">Nucleotide-binding</keyword>
<dbReference type="PROSITE" id="PS01312">
    <property type="entry name" value="SECA"/>
    <property type="match status" value="1"/>
</dbReference>
<dbReference type="InterPro" id="IPR027417">
    <property type="entry name" value="P-loop_NTPase"/>
</dbReference>
<dbReference type="Gene3D" id="1.10.3060.10">
    <property type="entry name" value="Helical scaffold and wing domains of SecA"/>
    <property type="match status" value="1"/>
</dbReference>
<comment type="catalytic activity">
    <reaction evidence="13">
        <text>ATP + H2O + cellular proteinSide 1 = ADP + phosphate + cellular proteinSide 2.</text>
        <dbReference type="EC" id="7.4.2.8"/>
    </reaction>
</comment>
<dbReference type="Pfam" id="PF01043">
    <property type="entry name" value="SecA_PP_bind"/>
    <property type="match status" value="1"/>
</dbReference>
<dbReference type="GO" id="GO:0005886">
    <property type="term" value="C:plasma membrane"/>
    <property type="evidence" value="ECO:0007669"/>
    <property type="project" value="UniProtKB-SubCell"/>
</dbReference>
<keyword evidence="5 13" id="KW-0963">Cytoplasm</keyword>
<evidence type="ECO:0000256" key="1">
    <source>
        <dbReference type="ARBA" id="ARBA00004496"/>
    </source>
</evidence>
<dbReference type="Proteomes" id="UP000294419">
    <property type="component" value="Chromosome"/>
</dbReference>
<keyword evidence="6" id="KW-0997">Cell inner membrane</keyword>
<feature type="binding site" evidence="13">
    <location>
        <begin position="206"/>
        <end position="210"/>
    </location>
    <ligand>
        <name>ATP</name>
        <dbReference type="ChEBI" id="CHEBI:30616"/>
    </ligand>
</feature>
<dbReference type="InterPro" id="IPR011116">
    <property type="entry name" value="SecA_Wing/Scaffold"/>
</dbReference>
<dbReference type="GO" id="GO:0008564">
    <property type="term" value="F:protein-exporting ATPase activity"/>
    <property type="evidence" value="ECO:0007669"/>
    <property type="project" value="UniProtKB-EC"/>
</dbReference>
<keyword evidence="4 13" id="KW-1003">Cell membrane</keyword>
<feature type="domain" description="Helicase C-terminal" evidence="17">
    <location>
        <begin position="626"/>
        <end position="798"/>
    </location>
</feature>
<dbReference type="InterPro" id="IPR011115">
    <property type="entry name" value="SecA_DEAD"/>
</dbReference>
<dbReference type="EC" id="7.4.2.8" evidence="13"/>
<evidence type="ECO:0000256" key="13">
    <source>
        <dbReference type="HAMAP-Rule" id="MF_01382"/>
    </source>
</evidence>
<feature type="domain" description="Helicase ATP-binding" evidence="16">
    <location>
        <begin position="190"/>
        <end position="349"/>
    </location>
</feature>
<keyword evidence="15" id="KW-0175">Coiled coil</keyword>
<dbReference type="CDD" id="cd18803">
    <property type="entry name" value="SF2_C_secA"/>
    <property type="match status" value="1"/>
</dbReference>
<dbReference type="PROSITE" id="PS51196">
    <property type="entry name" value="SECA_MOTOR_DEAD"/>
    <property type="match status" value="1"/>
</dbReference>
<comment type="similarity">
    <text evidence="2 13 14">Belongs to the SecA family.</text>
</comment>
<dbReference type="SUPFAM" id="SSF81886">
    <property type="entry name" value="Helical scaffold and wing domains of SecA"/>
    <property type="match status" value="1"/>
</dbReference>
<evidence type="ECO:0000256" key="12">
    <source>
        <dbReference type="ARBA" id="ARBA00023136"/>
    </source>
</evidence>
<gene>
    <name evidence="13 19" type="primary">secA</name>
    <name evidence="19" type="ORF">NBC122_00997</name>
</gene>
<evidence type="ECO:0000256" key="5">
    <source>
        <dbReference type="ARBA" id="ARBA00022490"/>
    </source>
</evidence>
<evidence type="ECO:0000256" key="7">
    <source>
        <dbReference type="ARBA" id="ARBA00022741"/>
    </source>
</evidence>
<keyword evidence="11 13" id="KW-0811">Translocation</keyword>
<keyword evidence="10 13" id="KW-1278">Translocase</keyword>
<keyword evidence="20" id="KW-1185">Reference proteome</keyword>
<keyword evidence="3 13" id="KW-0813">Transport</keyword>
<proteinExistence type="inferred from homology"/>
<keyword evidence="9 13" id="KW-0653">Protein transport</keyword>
<dbReference type="InterPro" id="IPR014001">
    <property type="entry name" value="Helicase_ATP-bd"/>
</dbReference>
<dbReference type="SUPFAM" id="SSF81767">
    <property type="entry name" value="Pre-protein crosslinking domain of SecA"/>
    <property type="match status" value="1"/>
</dbReference>
<comment type="subunit">
    <text evidence="13">Monomer and homodimer. Part of the essential Sec protein translocation apparatus which comprises SecA, SecYEG and auxiliary proteins SecDF. Other proteins may also be involved.</text>
</comment>
<comment type="subcellular location">
    <subcellularLocation>
        <location evidence="13">Cell membrane</location>
        <topology evidence="13">Peripheral membrane protein</topology>
        <orientation evidence="13">Cytoplasmic side</orientation>
    </subcellularLocation>
    <subcellularLocation>
        <location evidence="1 13">Cytoplasm</location>
    </subcellularLocation>
    <text evidence="13">Distribution is 50-50.</text>
</comment>
<evidence type="ECO:0000259" key="16">
    <source>
        <dbReference type="PROSITE" id="PS51192"/>
    </source>
</evidence>
<evidence type="ECO:0000256" key="15">
    <source>
        <dbReference type="SAM" id="Coils"/>
    </source>
</evidence>
<evidence type="ECO:0000259" key="18">
    <source>
        <dbReference type="PROSITE" id="PS51196"/>
    </source>
</evidence>
<dbReference type="GO" id="GO:0065002">
    <property type="term" value="P:intracellular protein transmembrane transport"/>
    <property type="evidence" value="ECO:0007669"/>
    <property type="project" value="UniProtKB-UniRule"/>
</dbReference>
<dbReference type="GO" id="GO:0005524">
    <property type="term" value="F:ATP binding"/>
    <property type="evidence" value="ECO:0007669"/>
    <property type="project" value="UniProtKB-UniRule"/>
</dbReference>
<dbReference type="Pfam" id="PF21090">
    <property type="entry name" value="P-loop_SecA"/>
    <property type="match status" value="1"/>
</dbReference>
<feature type="binding site" evidence="13">
    <location>
        <position position="704"/>
    </location>
    <ligand>
        <name>ATP</name>
        <dbReference type="ChEBI" id="CHEBI:30616"/>
    </ligand>
</feature>
<dbReference type="Pfam" id="PF07517">
    <property type="entry name" value="SecA_DEAD"/>
    <property type="match status" value="1"/>
</dbReference>
<dbReference type="KEGG" id="csal:NBC122_00997"/>
<dbReference type="NCBIfam" id="TIGR00963">
    <property type="entry name" value="secA"/>
    <property type="match status" value="1"/>
</dbReference>
<name>A0A4P6ZEF0_9FLAO</name>
<dbReference type="SMART" id="SM00958">
    <property type="entry name" value="SecA_PP_bind"/>
    <property type="match status" value="1"/>
</dbReference>
<evidence type="ECO:0000259" key="17">
    <source>
        <dbReference type="PROSITE" id="PS51194"/>
    </source>
</evidence>
<feature type="binding site" evidence="13">
    <location>
        <position position="188"/>
    </location>
    <ligand>
        <name>ATP</name>
        <dbReference type="ChEBI" id="CHEBI:30616"/>
    </ligand>
</feature>
<evidence type="ECO:0000313" key="19">
    <source>
        <dbReference type="EMBL" id="QBO57829.1"/>
    </source>
</evidence>
<dbReference type="PRINTS" id="PR00906">
    <property type="entry name" value="SECA"/>
</dbReference>
<dbReference type="Gene3D" id="3.40.50.300">
    <property type="entry name" value="P-loop containing nucleotide triphosphate hydrolases"/>
    <property type="match status" value="3"/>
</dbReference>
<organism evidence="19 20">
    <name type="scientific">Chryseobacterium salivictor</name>
    <dbReference type="NCBI Taxonomy" id="2547600"/>
    <lineage>
        <taxon>Bacteria</taxon>
        <taxon>Pseudomonadati</taxon>
        <taxon>Bacteroidota</taxon>
        <taxon>Flavobacteriia</taxon>
        <taxon>Flavobacteriales</taxon>
        <taxon>Weeksellaceae</taxon>
        <taxon>Chryseobacterium group</taxon>
        <taxon>Chryseobacterium</taxon>
    </lineage>
</organism>
<evidence type="ECO:0000256" key="2">
    <source>
        <dbReference type="ARBA" id="ARBA00007650"/>
    </source>
</evidence>
<comment type="function">
    <text evidence="13">Part of the Sec protein translocase complex. Interacts with the SecYEG preprotein conducting channel. Has a central role in coupling the hydrolysis of ATP to the transfer of proteins into and across the cell membrane, serving as an ATP-driven molecular motor driving the stepwise translocation of polypeptide chains across the membrane.</text>
</comment>
<dbReference type="PROSITE" id="PS51192">
    <property type="entry name" value="HELICASE_ATP_BIND_1"/>
    <property type="match status" value="1"/>
</dbReference>
<feature type="domain" description="SecA family profile" evidence="18">
    <location>
        <begin position="16"/>
        <end position="782"/>
    </location>
</feature>
<evidence type="ECO:0000256" key="6">
    <source>
        <dbReference type="ARBA" id="ARBA00022519"/>
    </source>
</evidence>
<dbReference type="GO" id="GO:0005829">
    <property type="term" value="C:cytosol"/>
    <property type="evidence" value="ECO:0007669"/>
    <property type="project" value="TreeGrafter"/>
</dbReference>
<feature type="coiled-coil region" evidence="15">
    <location>
        <begin position="461"/>
        <end position="488"/>
    </location>
</feature>
<dbReference type="InterPro" id="IPR044722">
    <property type="entry name" value="SecA_SF2_C"/>
</dbReference>
<dbReference type="GO" id="GO:0031522">
    <property type="term" value="C:cell envelope Sec protein transport complex"/>
    <property type="evidence" value="ECO:0007669"/>
    <property type="project" value="TreeGrafter"/>
</dbReference>
<evidence type="ECO:0000256" key="8">
    <source>
        <dbReference type="ARBA" id="ARBA00022840"/>
    </source>
</evidence>
<dbReference type="GO" id="GO:0017038">
    <property type="term" value="P:protein import"/>
    <property type="evidence" value="ECO:0007669"/>
    <property type="project" value="InterPro"/>
</dbReference>